<dbReference type="Proteomes" id="UP000503820">
    <property type="component" value="Unassembled WGS sequence"/>
</dbReference>
<dbReference type="EMBL" id="BLVP01000001">
    <property type="protein sequence ID" value="GFM35747.1"/>
    <property type="molecule type" value="Genomic_DNA"/>
</dbReference>
<dbReference type="PROSITE" id="PS50111">
    <property type="entry name" value="CHEMOTAXIS_TRANSDUC_2"/>
    <property type="match status" value="1"/>
</dbReference>
<dbReference type="Pfam" id="PF00015">
    <property type="entry name" value="MCPsignal"/>
    <property type="match status" value="1"/>
</dbReference>
<proteinExistence type="inferred from homology"/>
<comment type="similarity">
    <text evidence="2">Belongs to the methyl-accepting chemotaxis (MCP) protein family.</text>
</comment>
<dbReference type="InterPro" id="IPR004090">
    <property type="entry name" value="Chemotax_Me-accpt_rcpt"/>
</dbReference>
<dbReference type="SUPFAM" id="SSF58104">
    <property type="entry name" value="Methyl-accepting chemotaxis protein (MCP) signaling domain"/>
    <property type="match status" value="1"/>
</dbReference>
<dbReference type="PANTHER" id="PTHR32089:SF112">
    <property type="entry name" value="LYSOZYME-LIKE PROTEIN-RELATED"/>
    <property type="match status" value="1"/>
</dbReference>
<evidence type="ECO:0000256" key="3">
    <source>
        <dbReference type="PROSITE-ProRule" id="PRU00284"/>
    </source>
</evidence>
<name>A0A7J0BPW3_9BACT</name>
<dbReference type="GO" id="GO:0006935">
    <property type="term" value="P:chemotaxis"/>
    <property type="evidence" value="ECO:0007669"/>
    <property type="project" value="InterPro"/>
</dbReference>
<dbReference type="NCBIfam" id="NF045718">
    <property type="entry name" value="two_CW_domain"/>
    <property type="match status" value="1"/>
</dbReference>
<evidence type="ECO:0000313" key="5">
    <source>
        <dbReference type="EMBL" id="GFM35747.1"/>
    </source>
</evidence>
<dbReference type="GO" id="GO:0016020">
    <property type="term" value="C:membrane"/>
    <property type="evidence" value="ECO:0007669"/>
    <property type="project" value="InterPro"/>
</dbReference>
<reference evidence="5 6" key="1">
    <citation type="submission" date="2020-05" db="EMBL/GenBank/DDBJ databases">
        <title>Draft genome sequence of Desulfovibrio psychrotolerans JS1T.</title>
        <authorList>
            <person name="Ueno A."/>
            <person name="Tamazawa S."/>
            <person name="Tamamura S."/>
            <person name="Murakami T."/>
            <person name="Kiyama T."/>
            <person name="Inomata H."/>
            <person name="Amano Y."/>
            <person name="Miyakawa K."/>
            <person name="Tamaki H."/>
            <person name="Naganuma T."/>
            <person name="Kaneko K."/>
        </authorList>
    </citation>
    <scope>NUCLEOTIDE SEQUENCE [LARGE SCALE GENOMIC DNA]</scope>
    <source>
        <strain evidence="5 6">JS1</strain>
    </source>
</reference>
<keyword evidence="1 3" id="KW-0807">Transducer</keyword>
<accession>A0A7J0BPW3</accession>
<dbReference type="InterPro" id="IPR054687">
    <property type="entry name" value="Two-CW_dom"/>
</dbReference>
<evidence type="ECO:0000256" key="2">
    <source>
        <dbReference type="ARBA" id="ARBA00029447"/>
    </source>
</evidence>
<comment type="caution">
    <text evidence="5">The sequence shown here is derived from an EMBL/GenBank/DDBJ whole genome shotgun (WGS) entry which is preliminary data.</text>
</comment>
<evidence type="ECO:0000256" key="1">
    <source>
        <dbReference type="ARBA" id="ARBA00023224"/>
    </source>
</evidence>
<dbReference type="SMART" id="SM00283">
    <property type="entry name" value="MA"/>
    <property type="match status" value="1"/>
</dbReference>
<organism evidence="5 6">
    <name type="scientific">Desulfovibrio psychrotolerans</name>
    <dbReference type="NCBI Taxonomy" id="415242"/>
    <lineage>
        <taxon>Bacteria</taxon>
        <taxon>Pseudomonadati</taxon>
        <taxon>Thermodesulfobacteriota</taxon>
        <taxon>Desulfovibrionia</taxon>
        <taxon>Desulfovibrionales</taxon>
        <taxon>Desulfovibrionaceae</taxon>
        <taxon>Desulfovibrio</taxon>
    </lineage>
</organism>
<dbReference type="InterPro" id="IPR004089">
    <property type="entry name" value="MCPsignal_dom"/>
</dbReference>
<gene>
    <name evidence="5" type="ORF">DSM19430T_04310</name>
</gene>
<keyword evidence="6" id="KW-1185">Reference proteome</keyword>
<evidence type="ECO:0000259" key="4">
    <source>
        <dbReference type="PROSITE" id="PS50111"/>
    </source>
</evidence>
<dbReference type="PRINTS" id="PR00260">
    <property type="entry name" value="CHEMTRNSDUCR"/>
</dbReference>
<dbReference type="GO" id="GO:0007165">
    <property type="term" value="P:signal transduction"/>
    <property type="evidence" value="ECO:0007669"/>
    <property type="project" value="UniProtKB-KW"/>
</dbReference>
<sequence>MNVINDIADQTNLLALNAAIEAARAGDAGRGFAVVADEVRKLAEKTMTATKEVGSAIQSIQESSKAAGSEMQQALAAVQEVTESANASGLALRRIVELADKTSMQVQSIATAAEEQSATSEQINRAVEEITRIATDTMETMNLAATDVFGLSGRASDLKLIISRMQNGEDHACTEAHADGKAVPCWVHKNCGREKGGKKEKEMGVCPAWPDHGFSCASVTGTYCGGVVQETFAKKIANCAKCDFFKSTHYDRESIHAAFEKAPSGPGLKPRIPLR</sequence>
<dbReference type="AlphaFoldDB" id="A0A7J0BPW3"/>
<dbReference type="GO" id="GO:0004888">
    <property type="term" value="F:transmembrane signaling receptor activity"/>
    <property type="evidence" value="ECO:0007669"/>
    <property type="project" value="InterPro"/>
</dbReference>
<dbReference type="PANTHER" id="PTHR32089">
    <property type="entry name" value="METHYL-ACCEPTING CHEMOTAXIS PROTEIN MCPB"/>
    <property type="match status" value="1"/>
</dbReference>
<dbReference type="Gene3D" id="1.10.287.950">
    <property type="entry name" value="Methyl-accepting chemotaxis protein"/>
    <property type="match status" value="1"/>
</dbReference>
<feature type="domain" description="Methyl-accepting transducer" evidence="4">
    <location>
        <begin position="1"/>
        <end position="131"/>
    </location>
</feature>
<protein>
    <recommendedName>
        <fullName evidence="4">Methyl-accepting transducer domain-containing protein</fullName>
    </recommendedName>
</protein>
<evidence type="ECO:0000313" key="6">
    <source>
        <dbReference type="Proteomes" id="UP000503820"/>
    </source>
</evidence>